<keyword evidence="2" id="KW-1185">Reference proteome</keyword>
<dbReference type="EMBL" id="CM056741">
    <property type="protein sequence ID" value="KAJ8686000.1"/>
    <property type="molecule type" value="Genomic_DNA"/>
</dbReference>
<accession>A0ACC2PRH0</accession>
<protein>
    <submittedName>
        <fullName evidence="1">Uncharacterized protein</fullName>
    </submittedName>
</protein>
<proteinExistence type="predicted"/>
<name>A0ACC2PRH0_9HYME</name>
<evidence type="ECO:0000313" key="1">
    <source>
        <dbReference type="EMBL" id="KAJ8686000.1"/>
    </source>
</evidence>
<organism evidence="1 2">
    <name type="scientific">Eretmocerus hayati</name>
    <dbReference type="NCBI Taxonomy" id="131215"/>
    <lineage>
        <taxon>Eukaryota</taxon>
        <taxon>Metazoa</taxon>
        <taxon>Ecdysozoa</taxon>
        <taxon>Arthropoda</taxon>
        <taxon>Hexapoda</taxon>
        <taxon>Insecta</taxon>
        <taxon>Pterygota</taxon>
        <taxon>Neoptera</taxon>
        <taxon>Endopterygota</taxon>
        <taxon>Hymenoptera</taxon>
        <taxon>Apocrita</taxon>
        <taxon>Proctotrupomorpha</taxon>
        <taxon>Chalcidoidea</taxon>
        <taxon>Aphelinidae</taxon>
        <taxon>Aphelininae</taxon>
        <taxon>Eretmocerus</taxon>
    </lineage>
</organism>
<feature type="non-terminal residue" evidence="1">
    <location>
        <position position="1"/>
    </location>
</feature>
<feature type="non-terminal residue" evidence="1">
    <location>
        <position position="336"/>
    </location>
</feature>
<gene>
    <name evidence="1" type="ORF">QAD02_021793</name>
</gene>
<reference evidence="1" key="1">
    <citation type="submission" date="2023-04" db="EMBL/GenBank/DDBJ databases">
        <title>A chromosome-level genome assembly of the parasitoid wasp Eretmocerus hayati.</title>
        <authorList>
            <person name="Zhong Y."/>
            <person name="Liu S."/>
            <person name="Liu Y."/>
        </authorList>
    </citation>
    <scope>NUCLEOTIDE SEQUENCE</scope>
    <source>
        <strain evidence="1">ZJU_SS_LIU_2023</strain>
    </source>
</reference>
<sequence>EESLKLRGANDAIGAHRNELLQLQIWSLLPSFCHNPPDIQKSFKRIAKRLGVTMCEKKDLRIVIMASLRKLIQRSMQENRIGDINELSHYSKNFLPILFNIYTTKPIGSDEEGQRLASLETIKTLLCITSGELIVDLLDKALANFSIADATDFFKDSIFDLIRTLCQCADLSRLQIVSNRFIPLLGNTQRPRDQKKAYRFLEEICKSDGAVCKEFIHQNREQIKNAIIDTSGSIQNMSKGARIRCIMYLVRGESVSLNSRFLRLAIPEALTYLKESNERCRNSAFTLLNIIAEKLIDNKNSFEEYITMIMSGLDGPSSLQRSSSLLALTCIIYHFN</sequence>
<comment type="caution">
    <text evidence="1">The sequence shown here is derived from an EMBL/GenBank/DDBJ whole genome shotgun (WGS) entry which is preliminary data.</text>
</comment>
<evidence type="ECO:0000313" key="2">
    <source>
        <dbReference type="Proteomes" id="UP001239111"/>
    </source>
</evidence>
<dbReference type="Proteomes" id="UP001239111">
    <property type="component" value="Chromosome 1"/>
</dbReference>